<dbReference type="Gene3D" id="2.120.10.80">
    <property type="entry name" value="Kelch-type beta propeller"/>
    <property type="match status" value="2"/>
</dbReference>
<dbReference type="EMBL" id="CAKOGL010000002">
    <property type="protein sequence ID" value="CAH2083850.1"/>
    <property type="molecule type" value="Genomic_DNA"/>
</dbReference>
<evidence type="ECO:0000313" key="1">
    <source>
        <dbReference type="EMBL" id="CAH2083850.1"/>
    </source>
</evidence>
<name>A0AAU9TEB6_EUPED</name>
<dbReference type="InterPro" id="IPR015915">
    <property type="entry name" value="Kelch-typ_b-propeller"/>
</dbReference>
<dbReference type="InterPro" id="IPR052637">
    <property type="entry name" value="KLHDC3-like"/>
</dbReference>
<evidence type="ECO:0000313" key="2">
    <source>
        <dbReference type="Proteomes" id="UP001153954"/>
    </source>
</evidence>
<sequence>MRWTEHIKDGTKLFPYPKAVSIGDKIYCFGKNYFHRAYTDPIWVHVLNTSTLRWSLIKFKTKKNDKQRIKPCNIICESSQQTAVAYGDKVYIWCCTLGETTYNSFELLKMIFCFDIKTLEWSTPTVTGIQPNDKYEHSACIIKNKMYIFGGIIIENSPNKYSQDVHSLDLDTMQWRFINVHGTPPSPRAYHTAISYLDRMYIFGGIRTLNNVNNLYDYKEKIYCSQVYYLDTTSETWVTTNPIGTWPESREKHSAWLYNDYMYIFGGRNTNTVTYFNDLYRYSMKGNFWECLNVHGVGPFSRHQPTCSVYKDKIYLFGGVSSFNEDLVRYKASDIHVLDYAPTLKTLCIICVLEHNLDQSSLPHDIILDIRIMSSPKRIPGPNNNSRIIMV</sequence>
<organism evidence="1 2">
    <name type="scientific">Euphydryas editha</name>
    <name type="common">Edith's checkerspot</name>
    <dbReference type="NCBI Taxonomy" id="104508"/>
    <lineage>
        <taxon>Eukaryota</taxon>
        <taxon>Metazoa</taxon>
        <taxon>Ecdysozoa</taxon>
        <taxon>Arthropoda</taxon>
        <taxon>Hexapoda</taxon>
        <taxon>Insecta</taxon>
        <taxon>Pterygota</taxon>
        <taxon>Neoptera</taxon>
        <taxon>Endopterygota</taxon>
        <taxon>Lepidoptera</taxon>
        <taxon>Glossata</taxon>
        <taxon>Ditrysia</taxon>
        <taxon>Papilionoidea</taxon>
        <taxon>Nymphalidae</taxon>
        <taxon>Nymphalinae</taxon>
        <taxon>Euphydryas</taxon>
    </lineage>
</organism>
<accession>A0AAU9TEB6</accession>
<dbReference type="Pfam" id="PF24681">
    <property type="entry name" value="Kelch_KLHDC2_KLHL20_DRC7"/>
    <property type="match status" value="1"/>
</dbReference>
<protein>
    <recommendedName>
        <fullName evidence="3">Kelch domain-containing protein 3</fullName>
    </recommendedName>
</protein>
<dbReference type="SUPFAM" id="SSF117281">
    <property type="entry name" value="Kelch motif"/>
    <property type="match status" value="1"/>
</dbReference>
<dbReference type="GO" id="GO:0005737">
    <property type="term" value="C:cytoplasm"/>
    <property type="evidence" value="ECO:0007669"/>
    <property type="project" value="TreeGrafter"/>
</dbReference>
<proteinExistence type="predicted"/>
<comment type="caution">
    <text evidence="1">The sequence shown here is derived from an EMBL/GenBank/DDBJ whole genome shotgun (WGS) entry which is preliminary data.</text>
</comment>
<reference evidence="1" key="1">
    <citation type="submission" date="2022-03" db="EMBL/GenBank/DDBJ databases">
        <authorList>
            <person name="Tunstrom K."/>
        </authorList>
    </citation>
    <scope>NUCLEOTIDE SEQUENCE</scope>
</reference>
<dbReference type="PANTHER" id="PTHR46461:SF1">
    <property type="entry name" value="KELCH DOMAIN-CONTAINING PROTEIN 3"/>
    <property type="match status" value="1"/>
</dbReference>
<dbReference type="PANTHER" id="PTHR46461">
    <property type="entry name" value="KELCH DOMAIN-CONTAINING PROTEIN 3"/>
    <property type="match status" value="1"/>
</dbReference>
<gene>
    <name evidence="1" type="ORF">EEDITHA_LOCUS476</name>
</gene>
<dbReference type="AlphaFoldDB" id="A0AAU9TEB6"/>
<evidence type="ECO:0008006" key="3">
    <source>
        <dbReference type="Google" id="ProtNLM"/>
    </source>
</evidence>
<dbReference type="Proteomes" id="UP001153954">
    <property type="component" value="Unassembled WGS sequence"/>
</dbReference>
<dbReference type="GO" id="GO:0003682">
    <property type="term" value="F:chromatin binding"/>
    <property type="evidence" value="ECO:0007669"/>
    <property type="project" value="InterPro"/>
</dbReference>
<keyword evidence="2" id="KW-1185">Reference proteome</keyword>